<protein>
    <recommendedName>
        <fullName evidence="1">AAA+ ATPase domain-containing protein</fullName>
    </recommendedName>
</protein>
<dbReference type="InterPro" id="IPR027417">
    <property type="entry name" value="P-loop_NTPase"/>
</dbReference>
<name>A0ABQ6DV91_9GAMM</name>
<dbReference type="RefSeq" id="WP_284202103.1">
    <property type="nucleotide sequence ID" value="NZ_BSPQ01000001.1"/>
</dbReference>
<dbReference type="Pfam" id="PF05970">
    <property type="entry name" value="PIF1"/>
    <property type="match status" value="1"/>
</dbReference>
<reference evidence="3" key="1">
    <citation type="journal article" date="2019" name="Int. J. Syst. Evol. Microbiol.">
        <title>The Global Catalogue of Microorganisms (GCM) 10K type strain sequencing project: providing services to taxonomists for standard genome sequencing and annotation.</title>
        <authorList>
            <consortium name="The Broad Institute Genomics Platform"/>
            <consortium name="The Broad Institute Genome Sequencing Center for Infectious Disease"/>
            <person name="Wu L."/>
            <person name="Ma J."/>
        </authorList>
    </citation>
    <scope>NUCLEOTIDE SEQUENCE [LARGE SCALE GENOMIC DNA]</scope>
    <source>
        <strain evidence="3">NBRC 103166</strain>
    </source>
</reference>
<keyword evidence="3" id="KW-1185">Reference proteome</keyword>
<proteinExistence type="predicted"/>
<feature type="domain" description="AAA+ ATPase" evidence="1">
    <location>
        <begin position="27"/>
        <end position="174"/>
    </location>
</feature>
<dbReference type="InterPro" id="IPR003593">
    <property type="entry name" value="AAA+_ATPase"/>
</dbReference>
<dbReference type="EMBL" id="BSPQ01000001">
    <property type="protein sequence ID" value="GLS88977.1"/>
    <property type="molecule type" value="Genomic_DNA"/>
</dbReference>
<dbReference type="InterPro" id="IPR051055">
    <property type="entry name" value="PIF1_helicase"/>
</dbReference>
<gene>
    <name evidence="2" type="ORF">GCM10007916_00440</name>
</gene>
<organism evidence="2 3">
    <name type="scientific">Psychromonas marina</name>
    <dbReference type="NCBI Taxonomy" id="88364"/>
    <lineage>
        <taxon>Bacteria</taxon>
        <taxon>Pseudomonadati</taxon>
        <taxon>Pseudomonadota</taxon>
        <taxon>Gammaproteobacteria</taxon>
        <taxon>Alteromonadales</taxon>
        <taxon>Psychromonadaceae</taxon>
        <taxon>Psychromonas</taxon>
    </lineage>
</organism>
<evidence type="ECO:0000259" key="1">
    <source>
        <dbReference type="SMART" id="SM00382"/>
    </source>
</evidence>
<evidence type="ECO:0000313" key="3">
    <source>
        <dbReference type="Proteomes" id="UP001157353"/>
    </source>
</evidence>
<dbReference type="PANTHER" id="PTHR47642">
    <property type="entry name" value="ATP-DEPENDENT DNA HELICASE"/>
    <property type="match status" value="1"/>
</dbReference>
<sequence length="450" mass="50472">MERTVNKNKANIYISDDQSKVLDIVKLGGNVYFTGPAGTGKTTLVDAIRQLYPSLSVVAPTGVAALNIDGSTIHSFFGLPYGPYYIDELNLEDEDKLKGLAQLTIIIFDEISMMTPDLFEATEYLCRIATKRYLPNISEDKPFGGKQIIMCGDFSQLPPVAKGKSRHFYTGEYEHSSPFIFHSLLWREMDFRCCKLTTQHRQIGQEQACFRYALERIRKGEVNDLDFFDSNVKTGADDNALIITTVNSIAKKTNEKKLKRLLIHGAINKNYHAQHSPLFPKEIFNSHGDPAIHCLKLCIGARVMTTINNYDEGYVNGSIGTVVSLNKRSVDILLDNGAIITVTSYTWSKSMVEGLIPPSKIKKTVLAEGTFFSQLPLKLAWAVTVHKSQGATYDKVHIEFGDKYCFSHGQLYVALSRCRTIEGMSMSRKLSSRDVHFSEEVRVFEEAFGL</sequence>
<dbReference type="PANTHER" id="PTHR47642:SF7">
    <property type="entry name" value="ATP-DEPENDENT DNA HELICASE PIF1"/>
    <property type="match status" value="1"/>
</dbReference>
<dbReference type="SMART" id="SM00382">
    <property type="entry name" value="AAA"/>
    <property type="match status" value="1"/>
</dbReference>
<dbReference type="CDD" id="cd18809">
    <property type="entry name" value="SF1_C_RecD"/>
    <property type="match status" value="1"/>
</dbReference>
<dbReference type="Gene3D" id="3.40.50.300">
    <property type="entry name" value="P-loop containing nucleotide triphosphate hydrolases"/>
    <property type="match status" value="2"/>
</dbReference>
<accession>A0ABQ6DV91</accession>
<comment type="caution">
    <text evidence="2">The sequence shown here is derived from an EMBL/GenBank/DDBJ whole genome shotgun (WGS) entry which is preliminary data.</text>
</comment>
<evidence type="ECO:0000313" key="2">
    <source>
        <dbReference type="EMBL" id="GLS88977.1"/>
    </source>
</evidence>
<dbReference type="InterPro" id="IPR010285">
    <property type="entry name" value="DNA_helicase_pif1-like_DEAD"/>
</dbReference>
<dbReference type="Gene3D" id="2.30.30.940">
    <property type="match status" value="1"/>
</dbReference>
<dbReference type="SUPFAM" id="SSF52540">
    <property type="entry name" value="P-loop containing nucleoside triphosphate hydrolases"/>
    <property type="match status" value="2"/>
</dbReference>
<dbReference type="Proteomes" id="UP001157353">
    <property type="component" value="Unassembled WGS sequence"/>
</dbReference>